<dbReference type="PANTHER" id="PTHR48267:SF1">
    <property type="entry name" value="BILIRUBIN OXIDASE"/>
    <property type="match status" value="1"/>
</dbReference>
<keyword evidence="2" id="KW-0946">Virion</keyword>
<evidence type="ECO:0000259" key="1">
    <source>
        <dbReference type="Pfam" id="PF07731"/>
    </source>
</evidence>
<dbReference type="Gene3D" id="2.60.40.420">
    <property type="entry name" value="Cupredoxins - blue copper proteins"/>
    <property type="match status" value="1"/>
</dbReference>
<dbReference type="PANTHER" id="PTHR48267">
    <property type="entry name" value="CUPREDOXIN SUPERFAMILY PROTEIN"/>
    <property type="match status" value="1"/>
</dbReference>
<proteinExistence type="predicted"/>
<reference evidence="3" key="1">
    <citation type="submission" date="2017-02" db="EMBL/GenBank/DDBJ databases">
        <authorList>
            <person name="Daims H."/>
        </authorList>
    </citation>
    <scope>NUCLEOTIDE SEQUENCE [LARGE SCALE GENOMIC DNA]</scope>
</reference>
<dbReference type="InterPro" id="IPR045087">
    <property type="entry name" value="Cu-oxidase_fam"/>
</dbReference>
<sequence>MRNIVKFVIHPLKGTDTSTEIGELKLPCNFTVNIEGVKVPLNKVSAIRVALSKAGLPRIKIHKMTLEETVKTDSNGNEVPDQVLLNGLGFHEPATETPCLNDIEIWEIDNKTEDVHPIHLHLVQFLILDRAGIAANVDANEAGWKDTVRCNPKETTRIIMRFTGYTGKFVWHCHMLEHEDHEMMRPLIVG</sequence>
<accession>A0A1R4H6Z8</accession>
<keyword evidence="2" id="KW-0167">Capsid protein</keyword>
<dbReference type="GO" id="GO:0016491">
    <property type="term" value="F:oxidoreductase activity"/>
    <property type="evidence" value="ECO:0007669"/>
    <property type="project" value="InterPro"/>
</dbReference>
<dbReference type="EMBL" id="FUKJ01000169">
    <property type="protein sequence ID" value="SJM92033.1"/>
    <property type="molecule type" value="Genomic_DNA"/>
</dbReference>
<dbReference type="AlphaFoldDB" id="A0A1R4H6Z8"/>
<feature type="domain" description="Plastocyanin-like" evidence="1">
    <location>
        <begin position="81"/>
        <end position="189"/>
    </location>
</feature>
<gene>
    <name evidence="2" type="ORF">CRENPOLYSF2_2500009</name>
</gene>
<evidence type="ECO:0000313" key="2">
    <source>
        <dbReference type="EMBL" id="SJM92033.1"/>
    </source>
</evidence>
<dbReference type="RefSeq" id="WP_087146796.1">
    <property type="nucleotide sequence ID" value="NZ_FUKJ01000169.1"/>
</dbReference>
<evidence type="ECO:0000313" key="3">
    <source>
        <dbReference type="Proteomes" id="UP000195442"/>
    </source>
</evidence>
<organism evidence="2 3">
    <name type="scientific">Crenothrix polyspora</name>
    <dbReference type="NCBI Taxonomy" id="360316"/>
    <lineage>
        <taxon>Bacteria</taxon>
        <taxon>Pseudomonadati</taxon>
        <taxon>Pseudomonadota</taxon>
        <taxon>Gammaproteobacteria</taxon>
        <taxon>Methylococcales</taxon>
        <taxon>Crenotrichaceae</taxon>
        <taxon>Crenothrix</taxon>
    </lineage>
</organism>
<dbReference type="GO" id="GO:0005507">
    <property type="term" value="F:copper ion binding"/>
    <property type="evidence" value="ECO:0007669"/>
    <property type="project" value="InterPro"/>
</dbReference>
<dbReference type="OrthoDB" id="9757546at2"/>
<protein>
    <submittedName>
        <fullName evidence="2">Spore coat protein A</fullName>
    </submittedName>
</protein>
<name>A0A1R4H6Z8_9GAMM</name>
<dbReference type="SUPFAM" id="SSF49503">
    <property type="entry name" value="Cupredoxins"/>
    <property type="match status" value="1"/>
</dbReference>
<keyword evidence="3" id="KW-1185">Reference proteome</keyword>
<dbReference type="InterPro" id="IPR011706">
    <property type="entry name" value="Cu-oxidase_C"/>
</dbReference>
<dbReference type="Proteomes" id="UP000195442">
    <property type="component" value="Unassembled WGS sequence"/>
</dbReference>
<dbReference type="InterPro" id="IPR008972">
    <property type="entry name" value="Cupredoxin"/>
</dbReference>
<dbReference type="Pfam" id="PF07731">
    <property type="entry name" value="Cu-oxidase_2"/>
    <property type="match status" value="1"/>
</dbReference>